<dbReference type="InterPro" id="IPR059177">
    <property type="entry name" value="GH29D-like_dom"/>
</dbReference>
<name>A0A645ELY4_9ZZZZ</name>
<gene>
    <name evidence="2" type="ORF">SDC9_148752</name>
</gene>
<evidence type="ECO:0000313" key="2">
    <source>
        <dbReference type="EMBL" id="MPN01543.1"/>
    </source>
</evidence>
<organism evidence="2">
    <name type="scientific">bioreactor metagenome</name>
    <dbReference type="NCBI Taxonomy" id="1076179"/>
    <lineage>
        <taxon>unclassified sequences</taxon>
        <taxon>metagenomes</taxon>
        <taxon>ecological metagenomes</taxon>
    </lineage>
</organism>
<evidence type="ECO:0000259" key="1">
    <source>
        <dbReference type="Pfam" id="PF13290"/>
    </source>
</evidence>
<accession>A0A645ELY4</accession>
<dbReference type="EMBL" id="VSSQ01047534">
    <property type="protein sequence ID" value="MPN01543.1"/>
    <property type="molecule type" value="Genomic_DNA"/>
</dbReference>
<proteinExistence type="predicted"/>
<protein>
    <recommendedName>
        <fullName evidence="1">GH29D-like beta-sandwich domain-containing protein</fullName>
    </recommendedName>
</protein>
<dbReference type="AlphaFoldDB" id="A0A645ELY4"/>
<reference evidence="2" key="1">
    <citation type="submission" date="2019-08" db="EMBL/GenBank/DDBJ databases">
        <authorList>
            <person name="Kucharzyk K."/>
            <person name="Murdoch R.W."/>
            <person name="Higgins S."/>
            <person name="Loffler F."/>
        </authorList>
    </citation>
    <scope>NUCLEOTIDE SEQUENCE</scope>
</reference>
<comment type="caution">
    <text evidence="2">The sequence shown here is derived from an EMBL/GenBank/DDBJ whole genome shotgun (WGS) entry which is preliminary data.</text>
</comment>
<dbReference type="Pfam" id="PF13290">
    <property type="entry name" value="CHB_HEX_C_1"/>
    <property type="match status" value="1"/>
</dbReference>
<sequence>MVSSAVAETAVTVVQGPTPTFSSEGGSYVDAVGILISSTASGATFYYTTDGNPPTTSSNEYSAYVPITDSTTSTVLQAMATYLGMTNSEVMSATYTITSLYPVGSTGPAGGVIFHVNADPSITDWKYLEAAAADEATMLKFVGNNGTYNIGEGARGTAIGTGKTNTRTIVDVMASVEGYIAAGAADVCDTKSVIFESITYDDWFLPSRDELLSMYQQREAIGGFVTTGDTAIHGYFSSTEESQNFATGVVFSTGEAWTRDKSGECHVRAIRSFL</sequence>
<feature type="domain" description="GH29D-like beta-sandwich" evidence="1">
    <location>
        <begin position="24"/>
        <end position="91"/>
    </location>
</feature>